<sequence length="61" mass="6673">MIAMQKLKLAVWPYPGAIGVREGDEMHVIDRGCYLDTAKNEAEIAELLQAGVRPGYLSGPE</sequence>
<evidence type="ECO:0000313" key="1">
    <source>
        <dbReference type="EMBL" id="OAI06061.1"/>
    </source>
</evidence>
<proteinExistence type="predicted"/>
<evidence type="ECO:0000313" key="2">
    <source>
        <dbReference type="Proteomes" id="UP000077763"/>
    </source>
</evidence>
<accession>A0A177MKB0</accession>
<protein>
    <submittedName>
        <fullName evidence="1">Uncharacterized protein</fullName>
    </submittedName>
</protein>
<gene>
    <name evidence="1" type="ORF">A1353_10275</name>
</gene>
<name>A0A177MKB0_METMH</name>
<dbReference type="Proteomes" id="UP000077763">
    <property type="component" value="Unassembled WGS sequence"/>
</dbReference>
<organism evidence="1 2">
    <name type="scientific">Methylomonas methanica</name>
    <dbReference type="NCBI Taxonomy" id="421"/>
    <lineage>
        <taxon>Bacteria</taxon>
        <taxon>Pseudomonadati</taxon>
        <taxon>Pseudomonadota</taxon>
        <taxon>Gammaproteobacteria</taxon>
        <taxon>Methylococcales</taxon>
        <taxon>Methylococcaceae</taxon>
        <taxon>Methylomonas</taxon>
    </lineage>
</organism>
<comment type="caution">
    <text evidence="1">The sequence shown here is derived from an EMBL/GenBank/DDBJ whole genome shotgun (WGS) entry which is preliminary data.</text>
</comment>
<dbReference type="AlphaFoldDB" id="A0A177MKB0"/>
<reference evidence="1 2" key="1">
    <citation type="submission" date="2016-03" db="EMBL/GenBank/DDBJ databases">
        <authorList>
            <person name="Ploux O."/>
        </authorList>
    </citation>
    <scope>NUCLEOTIDE SEQUENCE [LARGE SCALE GENOMIC DNA]</scope>
    <source>
        <strain evidence="1 2">R-45371</strain>
    </source>
</reference>
<dbReference type="EMBL" id="LUUH01000038">
    <property type="protein sequence ID" value="OAI06061.1"/>
    <property type="molecule type" value="Genomic_DNA"/>
</dbReference>